<evidence type="ECO:0000313" key="3">
    <source>
        <dbReference type="Proteomes" id="UP000007963"/>
    </source>
</evidence>
<name>Q0D1S0_ASPTN</name>
<feature type="region of interest" description="Disordered" evidence="1">
    <location>
        <begin position="130"/>
        <end position="216"/>
    </location>
</feature>
<protein>
    <recommendedName>
        <fullName evidence="4">PX domain-containing protein</fullName>
    </recommendedName>
</protein>
<dbReference type="GeneID" id="4354871"/>
<dbReference type="eggNOG" id="ENOG502S5IQ">
    <property type="taxonomic scope" value="Eukaryota"/>
</dbReference>
<reference evidence="3" key="1">
    <citation type="submission" date="2005-09" db="EMBL/GenBank/DDBJ databases">
        <title>Annotation of the Aspergillus terreus NIH2624 genome.</title>
        <authorList>
            <person name="Birren B.W."/>
            <person name="Lander E.S."/>
            <person name="Galagan J.E."/>
            <person name="Nusbaum C."/>
            <person name="Devon K."/>
            <person name="Henn M."/>
            <person name="Ma L.-J."/>
            <person name="Jaffe D.B."/>
            <person name="Butler J."/>
            <person name="Alvarez P."/>
            <person name="Gnerre S."/>
            <person name="Grabherr M."/>
            <person name="Kleber M."/>
            <person name="Mauceli E.W."/>
            <person name="Brockman W."/>
            <person name="Rounsley S."/>
            <person name="Young S.K."/>
            <person name="LaButti K."/>
            <person name="Pushparaj V."/>
            <person name="DeCaprio D."/>
            <person name="Crawford M."/>
            <person name="Koehrsen M."/>
            <person name="Engels R."/>
            <person name="Montgomery P."/>
            <person name="Pearson M."/>
            <person name="Howarth C."/>
            <person name="Larson L."/>
            <person name="Luoma S."/>
            <person name="White J."/>
            <person name="Alvarado L."/>
            <person name="Kodira C.D."/>
            <person name="Zeng Q."/>
            <person name="Oleary S."/>
            <person name="Yandava C."/>
            <person name="Denning D.W."/>
            <person name="Nierman W.C."/>
            <person name="Milne T."/>
            <person name="Madden K."/>
        </authorList>
    </citation>
    <scope>NUCLEOTIDE SEQUENCE [LARGE SCALE GENOMIC DNA]</scope>
    <source>
        <strain evidence="3">NIH 2624 / FGSC A1156</strain>
    </source>
</reference>
<proteinExistence type="predicted"/>
<dbReference type="STRING" id="341663.Q0D1S0"/>
<dbReference type="EMBL" id="CH476594">
    <property type="protein sequence ID" value="EAU38760.1"/>
    <property type="molecule type" value="Genomic_DNA"/>
</dbReference>
<accession>Q0D1S0</accession>
<dbReference type="Proteomes" id="UP000007963">
    <property type="component" value="Unassembled WGS sequence"/>
</dbReference>
<sequence>MSCLFGPLASGDSPAPSGRFLSAPSSSLPTRYLISLPQTPHLLFSSAAYPATSDTKHRPLVNHTLLAPTLYRTVRSALPSIVDPCSCPPPLLLVIISNPASTLPPPTSIRPIHPIAYPPRRTSRWMEPANEVTGLPPRLPSSSPPRNASSPHHPADPTANPTHANGSSKDRPVSGIVPPYWSHHRNASRTSQTSLEPLPPITLEDHTEDPNSETSRGLWARSVSVDDHVVVQGKTGIGAYVVWNCTIQTLEGGPITIRMRYASRLYIHLTAY</sequence>
<dbReference type="RefSeq" id="XP_001210200.1">
    <property type="nucleotide sequence ID" value="XM_001210200.1"/>
</dbReference>
<dbReference type="AlphaFoldDB" id="Q0D1S0"/>
<dbReference type="OrthoDB" id="10254720at2759"/>
<evidence type="ECO:0000313" key="2">
    <source>
        <dbReference type="EMBL" id="EAU38760.1"/>
    </source>
</evidence>
<evidence type="ECO:0008006" key="4">
    <source>
        <dbReference type="Google" id="ProtNLM"/>
    </source>
</evidence>
<organism evidence="2 3">
    <name type="scientific">Aspergillus terreus (strain NIH 2624 / FGSC A1156)</name>
    <dbReference type="NCBI Taxonomy" id="341663"/>
    <lineage>
        <taxon>Eukaryota</taxon>
        <taxon>Fungi</taxon>
        <taxon>Dikarya</taxon>
        <taxon>Ascomycota</taxon>
        <taxon>Pezizomycotina</taxon>
        <taxon>Eurotiomycetes</taxon>
        <taxon>Eurotiomycetidae</taxon>
        <taxon>Eurotiales</taxon>
        <taxon>Aspergillaceae</taxon>
        <taxon>Aspergillus</taxon>
        <taxon>Aspergillus subgen. Circumdati</taxon>
    </lineage>
</organism>
<evidence type="ECO:0000256" key="1">
    <source>
        <dbReference type="SAM" id="MobiDB-lite"/>
    </source>
</evidence>
<dbReference type="HOGENOM" id="CLU_1023011_0_0_1"/>
<dbReference type="VEuPathDB" id="FungiDB:ATEG_00114"/>
<gene>
    <name evidence="2" type="ORF">ATEG_00114</name>
</gene>